<keyword evidence="2" id="KW-0677">Repeat</keyword>
<feature type="repeat" description="WD" evidence="3">
    <location>
        <begin position="1439"/>
        <end position="1473"/>
    </location>
</feature>
<feature type="repeat" description="WD" evidence="3">
    <location>
        <begin position="1091"/>
        <end position="1132"/>
    </location>
</feature>
<protein>
    <submittedName>
        <fullName evidence="6">Unnamed protein product</fullName>
    </submittedName>
</protein>
<dbReference type="Pfam" id="PF17100">
    <property type="entry name" value="NACHT_N"/>
    <property type="match status" value="1"/>
</dbReference>
<dbReference type="Gene3D" id="3.40.50.300">
    <property type="entry name" value="P-loop containing nucleotide triphosphate hydrolases"/>
    <property type="match status" value="1"/>
</dbReference>
<keyword evidence="1 3" id="KW-0853">WD repeat</keyword>
<feature type="compositionally biased region" description="Low complexity" evidence="4">
    <location>
        <begin position="76"/>
        <end position="85"/>
    </location>
</feature>
<dbReference type="PROSITE" id="PS50294">
    <property type="entry name" value="WD_REPEATS_REGION"/>
    <property type="match status" value="5"/>
</dbReference>
<evidence type="ECO:0000256" key="1">
    <source>
        <dbReference type="ARBA" id="ARBA00022574"/>
    </source>
</evidence>
<gene>
    <name evidence="6" type="ORF">Aory04_000413800</name>
</gene>
<dbReference type="Pfam" id="PF24883">
    <property type="entry name" value="NPHP3_N"/>
    <property type="match status" value="1"/>
</dbReference>
<feature type="repeat" description="WD" evidence="3">
    <location>
        <begin position="1174"/>
        <end position="1215"/>
    </location>
</feature>
<feature type="repeat" description="WD" evidence="3">
    <location>
        <begin position="1348"/>
        <end position="1389"/>
    </location>
</feature>
<feature type="repeat" description="WD" evidence="3">
    <location>
        <begin position="916"/>
        <end position="956"/>
    </location>
</feature>
<proteinExistence type="predicted"/>
<feature type="repeat" description="WD" evidence="3">
    <location>
        <begin position="1264"/>
        <end position="1305"/>
    </location>
</feature>
<dbReference type="InterPro" id="IPR036322">
    <property type="entry name" value="WD40_repeat_dom_sf"/>
</dbReference>
<dbReference type="InterPro" id="IPR019775">
    <property type="entry name" value="WD40_repeat_CS"/>
</dbReference>
<feature type="repeat" description="WD" evidence="3">
    <location>
        <begin position="1215"/>
        <end position="1256"/>
    </location>
</feature>
<dbReference type="InterPro" id="IPR056884">
    <property type="entry name" value="NPHP3-like_N"/>
</dbReference>
<dbReference type="PROSITE" id="PS50837">
    <property type="entry name" value="NACHT"/>
    <property type="match status" value="1"/>
</dbReference>
<feature type="domain" description="NACHT" evidence="5">
    <location>
        <begin position="403"/>
        <end position="541"/>
    </location>
</feature>
<organism evidence="6 7">
    <name type="scientific">Aspergillus oryzae</name>
    <name type="common">Yellow koji mold</name>
    <dbReference type="NCBI Taxonomy" id="5062"/>
    <lineage>
        <taxon>Eukaryota</taxon>
        <taxon>Fungi</taxon>
        <taxon>Dikarya</taxon>
        <taxon>Ascomycota</taxon>
        <taxon>Pezizomycotina</taxon>
        <taxon>Eurotiomycetes</taxon>
        <taxon>Eurotiomycetidae</taxon>
        <taxon>Eurotiales</taxon>
        <taxon>Aspergillaceae</taxon>
        <taxon>Aspergillus</taxon>
        <taxon>Aspergillus subgen. Circumdati</taxon>
    </lineage>
</organism>
<dbReference type="InterPro" id="IPR015943">
    <property type="entry name" value="WD40/YVTN_repeat-like_dom_sf"/>
</dbReference>
<feature type="region of interest" description="Disordered" evidence="4">
    <location>
        <begin position="1"/>
        <end position="85"/>
    </location>
</feature>
<evidence type="ECO:0000313" key="7">
    <source>
        <dbReference type="Proteomes" id="UP001165205"/>
    </source>
</evidence>
<dbReference type="SUPFAM" id="SSF50998">
    <property type="entry name" value="Quinoprotein alcohol dehydrogenase-like"/>
    <property type="match status" value="1"/>
</dbReference>
<accession>A0AAN4YHL6</accession>
<evidence type="ECO:0000259" key="5">
    <source>
        <dbReference type="PROSITE" id="PS50837"/>
    </source>
</evidence>
<dbReference type="PROSITE" id="PS00678">
    <property type="entry name" value="WD_REPEATS_1"/>
    <property type="match status" value="3"/>
</dbReference>
<dbReference type="SMART" id="SM00320">
    <property type="entry name" value="WD40"/>
    <property type="match status" value="14"/>
</dbReference>
<dbReference type="PANTHER" id="PTHR19879">
    <property type="entry name" value="TRANSCRIPTION INITIATION FACTOR TFIID"/>
    <property type="match status" value="1"/>
</dbReference>
<dbReference type="SUPFAM" id="SSF82171">
    <property type="entry name" value="DPP6 N-terminal domain-like"/>
    <property type="match status" value="1"/>
</dbReference>
<dbReference type="InterPro" id="IPR031359">
    <property type="entry name" value="NACHT_N"/>
</dbReference>
<dbReference type="InterPro" id="IPR007111">
    <property type="entry name" value="NACHT_NTPase"/>
</dbReference>
<dbReference type="SUPFAM" id="SSF50978">
    <property type="entry name" value="WD40 repeat-like"/>
    <property type="match status" value="1"/>
</dbReference>
<feature type="repeat" description="WD" evidence="3">
    <location>
        <begin position="1306"/>
        <end position="1347"/>
    </location>
</feature>
<dbReference type="PANTHER" id="PTHR19879:SF9">
    <property type="entry name" value="TRANSCRIPTION INITIATION FACTOR TFIID SUBUNIT 5"/>
    <property type="match status" value="1"/>
</dbReference>
<dbReference type="Proteomes" id="UP001165205">
    <property type="component" value="Unassembled WGS sequence"/>
</dbReference>
<dbReference type="EMBL" id="BSYA01000036">
    <property type="protein sequence ID" value="GMG27528.1"/>
    <property type="molecule type" value="Genomic_DNA"/>
</dbReference>
<sequence>MLGEATVMASHDENKSSWRQRFRKRWKTPKSFPPRSSRHAVSASTHPKEPIATPSPRVQPGPEEGFEPETKSDTASVPPEGSEPVSSWDEAYVLLKKEKPDLMSDYESLLSRVAAEDANDGENTIPQHDVPARRQKLQQIAKLSFEKMQEGKLHATFFGKKIALQEAIGTLGNGINWVQTYAKDALKDVPYAPAVMACTSLVLPLLTSPSRVDDENIKGLLYVTSQIQYYIGMERLLLDNCGNPDVETQLKEQVKGLYKLVIDYQIQSVMRFDRNPAKNYFRSVTDYDAWSDQLNTIKEEEKTIKMRFQVALSGLGVQKLNDLELEAGKSRETLEVVANYTRKIEKHLSDAEYRRCLNTLKATDPQLDKQRIEKLKGGLLRDSYNWVIENQEFRRWMDASSGELLWIKGDPGKGKTMLLCGIIDELSQVAAPGTNIAFFFCQASVETLDNYPAVLRGLISMLVKQQPSLMSHLSEASFDGHNAWLALQNTLTNILKDPTLQSTYLLIDGLDECVRDRQNLLDLLVEHSSAHENIKWIVSSRNWPGIEEDLHLAKKIKLHLELNEAVLSKAIQSFIEYRVQKLENRSNGSKGKTDIWISVKDHLVENANGTFLWVALVCEHLAKMFYWEVREKLRDFPPHLEKIYERMMSQIINSDKSEICKAILGVTTTVLRPITLDEMMVYVDIPGDDARALEDLVGLCGSFLSVQESTIFLIHQSAKDFIMGTASSEIFPHGKDMVHYGLFSRSLHLLRKNLRRDIYNLREPGYPIQQIPTRNPDPLRTARYACVYWVDHIVSCGNIEDIKKAIAEKGLVDSFLQQSYLHWLEAMSILKSIPSGISSMQKLEKFIQVFRDAIRFVQYTKVAIESSPLQVYCSSLIYSPMQSITRECYDDRQSIRDWIRKEPVVESCWSPCLQTLEGHTDVICSLAWSRDGSRLASGAYSSARIWDLDTSECSVILEDPKAFSFSMLDLWRGVIHIRWLDNNRVASMSRDAIKVWNPDTSQFVPIFEGNWYWVSSMAWSDDQSRLAFTTGGRILILNLDTKESRSMLDGHESEITSIAWSPCGSRLASGSKYGEAISVWNVRDMQCVFILEGRLNSICCSAWSPDGSRLAAGSLYPIVNVWDTQTRDCVLRKGHASRITSVAWSSDGSRLASGSTDETIRIWDVRTMDCVFILEGQFSVILCLAWSPDGSRLASASMDDNIKIWDTTSQFKSITRGHDGILESITWSHDGVQLVSLAEDRTVRVRNTTTGGQLSIFQGRPNIRHWHTDYIHKLVWSPDGNQLASGSGDGTVRVWNPTTGDQLSIFRDHINDIRDIAWSPDGRQLASASADSTIRVWNPTTGNQLSISGDHIKRITYIAWSPDGSQLASVALNGTAQVWNPTTRDQLSISGDGIKRATDIAWSPDGSQLASVALNGTAQVWKPTTSDHLSISGYGIKRITDIAWSPDGSQLASVALNGTVWVWNLTTESQLSSFEDNHWNDADYSSKVAWSPDGSQLASLSHSKVVVLDPASGQCISKFPVPTGDLLRFDSIDPNYLHTTLGTFDMRDLKRASRGSNDSNHVPKPHGYGLSEDLSWITYDGTKVLWLPPDHRPQNLSAVALSNLAVAIGCASGALEILEFSTLNPLSDL</sequence>
<feature type="compositionally biased region" description="Basic residues" evidence="4">
    <location>
        <begin position="18"/>
        <end position="28"/>
    </location>
</feature>
<name>A0AAN4YHL6_ASPOZ</name>
<feature type="repeat" description="WD" evidence="3">
    <location>
        <begin position="1048"/>
        <end position="1090"/>
    </location>
</feature>
<dbReference type="SUPFAM" id="SSF52540">
    <property type="entry name" value="P-loop containing nucleoside triphosphate hydrolases"/>
    <property type="match status" value="1"/>
</dbReference>
<dbReference type="CDD" id="cd00200">
    <property type="entry name" value="WD40"/>
    <property type="match status" value="2"/>
</dbReference>
<dbReference type="InterPro" id="IPR020472">
    <property type="entry name" value="WD40_PAC1"/>
</dbReference>
<dbReference type="PRINTS" id="PR00320">
    <property type="entry name" value="GPROTEINBRPT"/>
</dbReference>
<dbReference type="InterPro" id="IPR027417">
    <property type="entry name" value="P-loop_NTPase"/>
</dbReference>
<evidence type="ECO:0000256" key="3">
    <source>
        <dbReference type="PROSITE-ProRule" id="PRU00221"/>
    </source>
</evidence>
<evidence type="ECO:0000313" key="6">
    <source>
        <dbReference type="EMBL" id="GMG27528.1"/>
    </source>
</evidence>
<dbReference type="InterPro" id="IPR001680">
    <property type="entry name" value="WD40_rpt"/>
</dbReference>
<evidence type="ECO:0000256" key="4">
    <source>
        <dbReference type="SAM" id="MobiDB-lite"/>
    </source>
</evidence>
<evidence type="ECO:0000256" key="2">
    <source>
        <dbReference type="ARBA" id="ARBA00022737"/>
    </source>
</evidence>
<reference evidence="6" key="1">
    <citation type="submission" date="2023-04" db="EMBL/GenBank/DDBJ databases">
        <title>Aspergillus oryzae NBRC 4228.</title>
        <authorList>
            <person name="Ichikawa N."/>
            <person name="Sato H."/>
            <person name="Tonouchi N."/>
        </authorList>
    </citation>
    <scope>NUCLEOTIDE SEQUENCE</scope>
    <source>
        <strain evidence="6">NBRC 4228</strain>
    </source>
</reference>
<comment type="caution">
    <text evidence="6">The sequence shown here is derived from an EMBL/GenBank/DDBJ whole genome shotgun (WGS) entry which is preliminary data.</text>
</comment>
<dbReference type="Pfam" id="PF00400">
    <property type="entry name" value="WD40"/>
    <property type="match status" value="11"/>
</dbReference>
<dbReference type="PROSITE" id="PS50082">
    <property type="entry name" value="WD_REPEATS_2"/>
    <property type="match status" value="10"/>
</dbReference>
<feature type="repeat" description="WD" evidence="3">
    <location>
        <begin position="1132"/>
        <end position="1173"/>
    </location>
</feature>
<dbReference type="Gene3D" id="2.130.10.10">
    <property type="entry name" value="YVTN repeat-like/Quinoprotein amine dehydrogenase"/>
    <property type="match status" value="4"/>
</dbReference>
<dbReference type="InterPro" id="IPR011047">
    <property type="entry name" value="Quinoprotein_ADH-like_sf"/>
</dbReference>